<dbReference type="EMBL" id="JADYXP020000008">
    <property type="protein sequence ID" value="KAL0118584.1"/>
    <property type="molecule type" value="Genomic_DNA"/>
</dbReference>
<dbReference type="Proteomes" id="UP001430953">
    <property type="component" value="Unassembled WGS sequence"/>
</dbReference>
<evidence type="ECO:0000313" key="2">
    <source>
        <dbReference type="Proteomes" id="UP001430953"/>
    </source>
</evidence>
<proteinExistence type="predicted"/>
<protein>
    <submittedName>
        <fullName evidence="1">Uncharacterized protein</fullName>
    </submittedName>
</protein>
<evidence type="ECO:0000313" key="1">
    <source>
        <dbReference type="EMBL" id="KAL0118584.1"/>
    </source>
</evidence>
<name>A0AAW2FRH8_9HYME</name>
<dbReference type="AlphaFoldDB" id="A0AAW2FRH8"/>
<comment type="caution">
    <text evidence="1">The sequence shown here is derived from an EMBL/GenBank/DDBJ whole genome shotgun (WGS) entry which is preliminary data.</text>
</comment>
<organism evidence="1 2">
    <name type="scientific">Cardiocondyla obscurior</name>
    <dbReference type="NCBI Taxonomy" id="286306"/>
    <lineage>
        <taxon>Eukaryota</taxon>
        <taxon>Metazoa</taxon>
        <taxon>Ecdysozoa</taxon>
        <taxon>Arthropoda</taxon>
        <taxon>Hexapoda</taxon>
        <taxon>Insecta</taxon>
        <taxon>Pterygota</taxon>
        <taxon>Neoptera</taxon>
        <taxon>Endopterygota</taxon>
        <taxon>Hymenoptera</taxon>
        <taxon>Apocrita</taxon>
        <taxon>Aculeata</taxon>
        <taxon>Formicoidea</taxon>
        <taxon>Formicidae</taxon>
        <taxon>Myrmicinae</taxon>
        <taxon>Cardiocondyla</taxon>
    </lineage>
</organism>
<sequence>MLARIILQRIRGLSSPIISANESVQRPCRSKDNARSQEAFDRVRRRRNWSGIDASVK</sequence>
<reference evidence="1 2" key="1">
    <citation type="submission" date="2023-03" db="EMBL/GenBank/DDBJ databases">
        <title>High recombination rates correlate with genetic variation in Cardiocondyla obscurior ants.</title>
        <authorList>
            <person name="Errbii M."/>
        </authorList>
    </citation>
    <scope>NUCLEOTIDE SEQUENCE [LARGE SCALE GENOMIC DNA]</scope>
    <source>
        <strain evidence="1">Alpha-2009</strain>
        <tissue evidence="1">Whole body</tissue>
    </source>
</reference>
<keyword evidence="2" id="KW-1185">Reference proteome</keyword>
<accession>A0AAW2FRH8</accession>
<gene>
    <name evidence="1" type="ORF">PUN28_009330</name>
</gene>